<dbReference type="EMBL" id="JBDLOB010000005">
    <property type="protein sequence ID" value="MEN8626188.1"/>
    <property type="molecule type" value="Genomic_DNA"/>
</dbReference>
<sequence length="1160" mass="131716">MIVTFVSQCEKKSLKRTRRILDSFANRIGDNVWQTAITEDGLQTVKQLLRKSATKSTAVSCHRNKTRQLTELVWIVGNKRRFNEVGVVPVNRTKRNILHSEWENDWTYASSIQIIATIAALLHDIGKSTVGFQKKLLVGSKQGDSYRHEWISLKLFELMIGDCSTDEAWLDHLMNLNEWLENNNIDNLLSNANKDVVNIKAMPPLAQWVAWLIVTHHRLPPIKKVFYPYKDIQRLQLPQNTLEIKRDLNQFYGKIEPFDYWVKNPKSLEEMTKAQLKDFWQFEHLVINSPAWQKNIKRWSKKALNDATLMQLSQQASEDKKAISDPFLLHLSRLCLMVGDHNYSSLKEDDSRCITVDSSFKNLAANTDRTASTPTVKQSLEEHLLGVGAFTAHFCRALPIIASEMPTLRNHDPLAKPTGIERFKWQNQAFKMTYGLQEATREHGFFGVNMASTGAGKTIGNARIMYALADPKKGARFTIALGLRILTLQTGLSFRKNLKLAGDQLAILVGGSANKKLFELAYDNKTNDITDIIGEYKKDDEPDNESETFGSESSEDLLDEIVDSDIDYQDYEALNLDTVIASPKARDLIFAPIVTCTVDHIIQASECKRGGKYIAPILRLLSSDLILDEPDDFDQADLPALSRLVHLAGLFGTRVLLSSATLTPDLVTGLFEAYMEGRKLFNQSQNKPTPKVVCAWFDEQPKAMLSEQCSDVNGFQNSHKQFCEKRASYLAQQPIRRKAEILPFSANYTKDKASQFYSTLAQTLVDAAIGLHYKYHEVSDNKLQADKDVRVSIGLIRVANINNITSIAMQLFKADSITVPDDTVIHVACYHAKQLLLLRNALENKLDRILDRSDSKVGIFDHSEIKQAIANNPNKNHIFMVLATPVAEVGRDHDYDWAIVEPSSMRSIIQLAGRVWRHRPDKVANEPNILLLQYNIRYFKHPNGKRPIFTHPGFETTLFKPPSYDLNELMTAEQLAQVDARPRIKAAHDKTVETLSDLEHQVMRHLLNNPKLNYVNAYWDSKATANRTHTHLQQISPFRAGAPQDDWLLIPRMVNDDEETDVPTTGFDAYYAEDVFEKGLVKSTIHNKTIQPLDFNFEHAQIKPWLSTSLNDVLQDLQVAQPDKSLRSLAITYSSVSLDSIKANNSRGWAFYEFFGFVRE</sequence>
<evidence type="ECO:0000256" key="7">
    <source>
        <dbReference type="ARBA" id="ARBA00022840"/>
    </source>
</evidence>
<dbReference type="Pfam" id="PF21384">
    <property type="entry name" value="Cas3_I-F_Cas2"/>
    <property type="match status" value="1"/>
</dbReference>
<keyword evidence="3" id="KW-0479">Metal-binding</keyword>
<evidence type="ECO:0000256" key="5">
    <source>
        <dbReference type="ARBA" id="ARBA00022801"/>
    </source>
</evidence>
<dbReference type="InterPro" id="IPR054712">
    <property type="entry name" value="Cas3-like_dom"/>
</dbReference>
<dbReference type="RefSeq" id="WP_347163341.1">
    <property type="nucleotide sequence ID" value="NZ_JBDLOB010000005.1"/>
</dbReference>
<protein>
    <submittedName>
        <fullName evidence="10">Type I-F CRISPR-associated helicase Cas3f</fullName>
    </submittedName>
</protein>
<evidence type="ECO:0000313" key="11">
    <source>
        <dbReference type="Proteomes" id="UP001414441"/>
    </source>
</evidence>
<dbReference type="PROSITE" id="PS51643">
    <property type="entry name" value="HD_CAS3"/>
    <property type="match status" value="1"/>
</dbReference>
<dbReference type="Gene3D" id="1.10.3210.30">
    <property type="match status" value="1"/>
</dbReference>
<dbReference type="NCBIfam" id="TIGR02562">
    <property type="entry name" value="cas3_yersinia"/>
    <property type="match status" value="1"/>
</dbReference>
<evidence type="ECO:0000259" key="9">
    <source>
        <dbReference type="PROSITE" id="PS51643"/>
    </source>
</evidence>
<dbReference type="InterPro" id="IPR013395">
    <property type="entry name" value="CRISPR-assoc_Cas3_yers"/>
</dbReference>
<keyword evidence="4" id="KW-0547">Nucleotide-binding</keyword>
<keyword evidence="6" id="KW-0347">Helicase</keyword>
<keyword evidence="5" id="KW-0378">Hydrolase</keyword>
<accession>A0ABV0D759</accession>
<comment type="caution">
    <text evidence="10">The sequence shown here is derived from an EMBL/GenBank/DDBJ whole genome shotgun (WGS) entry which is preliminary data.</text>
</comment>
<evidence type="ECO:0000313" key="10">
    <source>
        <dbReference type="EMBL" id="MEN8626188.1"/>
    </source>
</evidence>
<evidence type="ECO:0000256" key="6">
    <source>
        <dbReference type="ARBA" id="ARBA00022806"/>
    </source>
</evidence>
<evidence type="ECO:0000256" key="4">
    <source>
        <dbReference type="ARBA" id="ARBA00022741"/>
    </source>
</evidence>
<keyword evidence="8" id="KW-0051">Antiviral defense</keyword>
<evidence type="ECO:0000256" key="3">
    <source>
        <dbReference type="ARBA" id="ARBA00022723"/>
    </source>
</evidence>
<comment type="similarity">
    <text evidence="1">In the N-terminal section; belongs to the CRISPR-associated nuclease Cas3-HD family.</text>
</comment>
<dbReference type="SUPFAM" id="SSF52540">
    <property type="entry name" value="P-loop containing nucleoside triphosphate hydrolases"/>
    <property type="match status" value="1"/>
</dbReference>
<dbReference type="InterPro" id="IPR048823">
    <property type="entry name" value="Cas3_I-F_Cas2"/>
</dbReference>
<feature type="domain" description="HD Cas3-type" evidence="9">
    <location>
        <begin position="102"/>
        <end position="342"/>
    </location>
</feature>
<keyword evidence="7" id="KW-0067">ATP-binding</keyword>
<dbReference type="InterPro" id="IPR006483">
    <property type="entry name" value="CRISPR-assoc_Cas3_HD"/>
</dbReference>
<keyword evidence="11" id="KW-1185">Reference proteome</keyword>
<dbReference type="InterPro" id="IPR027417">
    <property type="entry name" value="P-loop_NTPase"/>
</dbReference>
<dbReference type="Proteomes" id="UP001414441">
    <property type="component" value="Unassembled WGS sequence"/>
</dbReference>
<name>A0ABV0D759_9GAMM</name>
<organism evidence="10 11">
    <name type="scientific">Psychrobacter proteolyticus</name>
    <dbReference type="NCBI Taxonomy" id="147825"/>
    <lineage>
        <taxon>Bacteria</taxon>
        <taxon>Pseudomonadati</taxon>
        <taxon>Pseudomonadota</taxon>
        <taxon>Gammaproteobacteria</taxon>
        <taxon>Moraxellales</taxon>
        <taxon>Moraxellaceae</taxon>
        <taxon>Psychrobacter</taxon>
    </lineage>
</organism>
<evidence type="ECO:0000256" key="2">
    <source>
        <dbReference type="ARBA" id="ARBA00009046"/>
    </source>
</evidence>
<gene>
    <name evidence="10" type="primary">cas3f</name>
    <name evidence="10" type="ORF">ABFV72_09210</name>
</gene>
<comment type="similarity">
    <text evidence="2">In the central section; belongs to the CRISPR-associated helicase Cas3 family.</text>
</comment>
<dbReference type="InterPro" id="IPR038257">
    <property type="entry name" value="CRISPR-assoc_Cas3_HD_sf"/>
</dbReference>
<proteinExistence type="inferred from homology"/>
<evidence type="ECO:0000256" key="1">
    <source>
        <dbReference type="ARBA" id="ARBA00006847"/>
    </source>
</evidence>
<evidence type="ECO:0000256" key="8">
    <source>
        <dbReference type="ARBA" id="ARBA00023118"/>
    </source>
</evidence>
<reference evidence="10 11" key="1">
    <citation type="submission" date="2024-05" db="EMBL/GenBank/DDBJ databases">
        <title>Genome sequencing of Marine Estuary Bacteria, Pseudoalteromonas distincta strain FA, Psychrobacter proteolyticus strain EA, and Shewanella baltica strain CA.</title>
        <authorList>
            <person name="Dieffenbach S.A."/>
            <person name="Maclea K.S."/>
        </authorList>
    </citation>
    <scope>NUCLEOTIDE SEQUENCE [LARGE SCALE GENOMIC DNA]</scope>
    <source>
        <strain evidence="10 11">EA</strain>
    </source>
</reference>
<dbReference type="Pfam" id="PF22590">
    <property type="entry name" value="Cas3-like_C_2"/>
    <property type="match status" value="1"/>
</dbReference>